<reference evidence="3" key="1">
    <citation type="submission" date="2010-08" db="EMBL/GenBank/DDBJ databases">
        <authorList>
            <consortium name="Caenorhabditis japonica Sequencing Consortium"/>
            <person name="Wilson R.K."/>
        </authorList>
    </citation>
    <scope>NUCLEOTIDE SEQUENCE [LARGE SCALE GENOMIC DNA]</scope>
    <source>
        <strain evidence="3">DF5081</strain>
    </source>
</reference>
<proteinExistence type="predicted"/>
<reference evidence="2" key="2">
    <citation type="submission" date="2022-06" db="UniProtKB">
        <authorList>
            <consortium name="EnsemblMetazoa"/>
        </authorList>
    </citation>
    <scope>IDENTIFICATION</scope>
    <source>
        <strain evidence="2">DF5081</strain>
    </source>
</reference>
<protein>
    <submittedName>
        <fullName evidence="2">Uncharacterized protein</fullName>
    </submittedName>
</protein>
<sequence>MRRRGAAASSSSQHSNQRASSSSSSTSSPSSSRWMLRPEIFFFFIYLTKCSPEQGFKALFVFLSVLPLPPELSQMWLAHRVMLSFYLSRLSPAATLLAFFSYPEENNEKEKER</sequence>
<feature type="region of interest" description="Disordered" evidence="1">
    <location>
        <begin position="1"/>
        <end position="33"/>
    </location>
</feature>
<keyword evidence="3" id="KW-1185">Reference proteome</keyword>
<dbReference type="Proteomes" id="UP000005237">
    <property type="component" value="Unassembled WGS sequence"/>
</dbReference>
<accession>A0A8R1DXL1</accession>
<organism evidence="2 3">
    <name type="scientific">Caenorhabditis japonica</name>
    <dbReference type="NCBI Taxonomy" id="281687"/>
    <lineage>
        <taxon>Eukaryota</taxon>
        <taxon>Metazoa</taxon>
        <taxon>Ecdysozoa</taxon>
        <taxon>Nematoda</taxon>
        <taxon>Chromadorea</taxon>
        <taxon>Rhabditida</taxon>
        <taxon>Rhabditina</taxon>
        <taxon>Rhabditomorpha</taxon>
        <taxon>Rhabditoidea</taxon>
        <taxon>Rhabditidae</taxon>
        <taxon>Peloderinae</taxon>
        <taxon>Caenorhabditis</taxon>
    </lineage>
</organism>
<evidence type="ECO:0000256" key="1">
    <source>
        <dbReference type="SAM" id="MobiDB-lite"/>
    </source>
</evidence>
<name>A0A8R1DXL1_CAEJA</name>
<dbReference type="AlphaFoldDB" id="A0A8R1DXL1"/>
<dbReference type="EnsemblMetazoa" id="CJA13986.1">
    <property type="protein sequence ID" value="CJA13986.1"/>
    <property type="gene ID" value="WBGene00133190"/>
</dbReference>
<evidence type="ECO:0000313" key="2">
    <source>
        <dbReference type="EnsemblMetazoa" id="CJA13986.1"/>
    </source>
</evidence>
<evidence type="ECO:0000313" key="3">
    <source>
        <dbReference type="Proteomes" id="UP000005237"/>
    </source>
</evidence>